<proteinExistence type="inferred from homology"/>
<dbReference type="Pfam" id="PF09827">
    <property type="entry name" value="CRISPR_Cas2"/>
    <property type="match status" value="1"/>
</dbReference>
<comment type="caution">
    <text evidence="10">The sequence shown here is derived from an EMBL/GenBank/DDBJ whole genome shotgun (WGS) entry which is preliminary data.</text>
</comment>
<dbReference type="GO" id="GO:0004521">
    <property type="term" value="F:RNA endonuclease activity"/>
    <property type="evidence" value="ECO:0007669"/>
    <property type="project" value="InterPro"/>
</dbReference>
<evidence type="ECO:0000313" key="11">
    <source>
        <dbReference type="Proteomes" id="UP000294547"/>
    </source>
</evidence>
<evidence type="ECO:0000256" key="5">
    <source>
        <dbReference type="ARBA" id="ARBA00022759"/>
    </source>
</evidence>
<dbReference type="PANTHER" id="PTHR34405:SF3">
    <property type="entry name" value="CRISPR-ASSOCIATED ENDORIBONUCLEASE CAS2 3"/>
    <property type="match status" value="1"/>
</dbReference>
<reference evidence="10 11" key="1">
    <citation type="submission" date="2019-03" db="EMBL/GenBank/DDBJ databases">
        <title>Genomic Encyclopedia of Type Strains, Phase IV (KMG-IV): sequencing the most valuable type-strain genomes for metagenomic binning, comparative biology and taxonomic classification.</title>
        <authorList>
            <person name="Goeker M."/>
        </authorList>
    </citation>
    <scope>NUCLEOTIDE SEQUENCE [LARGE SCALE GENOMIC DNA]</scope>
    <source>
        <strain evidence="10 11">DSM 102969</strain>
    </source>
</reference>
<dbReference type="OrthoDB" id="9798176at2"/>
<evidence type="ECO:0000256" key="7">
    <source>
        <dbReference type="ARBA" id="ARBA00022842"/>
    </source>
</evidence>
<dbReference type="Gene3D" id="3.30.70.240">
    <property type="match status" value="1"/>
</dbReference>
<comment type="function">
    <text evidence="9">CRISPR (clustered regularly interspaced short palindromic repeat), is an adaptive immune system that provides protection against mobile genetic elements (viruses, transposable elements and conjugative plasmids). CRISPR clusters contain sequences complementary to antecedent mobile elements and target invading nucleic acids. CRISPR clusters are transcribed and processed into CRISPR RNA (crRNA). Functions as a ssRNA-specific endoribonuclease. Involved in the integration of spacer DNA into the CRISPR cassette.</text>
</comment>
<dbReference type="RefSeq" id="WP_126541262.1">
    <property type="nucleotide sequence ID" value="NZ_BSPM01000004.1"/>
</dbReference>
<keyword evidence="3 9" id="KW-0540">Nuclease</keyword>
<dbReference type="GO" id="GO:0051607">
    <property type="term" value="P:defense response to virus"/>
    <property type="evidence" value="ECO:0007669"/>
    <property type="project" value="UniProtKB-UniRule"/>
</dbReference>
<feature type="binding site" evidence="9">
    <location>
        <position position="22"/>
    </location>
    <ligand>
        <name>Mg(2+)</name>
        <dbReference type="ChEBI" id="CHEBI:18420"/>
        <note>catalytic</note>
    </ligand>
</feature>
<keyword evidence="11" id="KW-1185">Reference proteome</keyword>
<name>A0A4R6RGE4_9HYPH</name>
<dbReference type="GO" id="GO:0043571">
    <property type="term" value="P:maintenance of CRISPR repeat elements"/>
    <property type="evidence" value="ECO:0007669"/>
    <property type="project" value="UniProtKB-UniRule"/>
</dbReference>
<organism evidence="10 11">
    <name type="scientific">Oharaeibacter diazotrophicus</name>
    <dbReference type="NCBI Taxonomy" id="1920512"/>
    <lineage>
        <taxon>Bacteria</taxon>
        <taxon>Pseudomonadati</taxon>
        <taxon>Pseudomonadota</taxon>
        <taxon>Alphaproteobacteria</taxon>
        <taxon>Hyphomicrobiales</taxon>
        <taxon>Pleomorphomonadaceae</taxon>
        <taxon>Oharaeibacter</taxon>
    </lineage>
</organism>
<evidence type="ECO:0000256" key="8">
    <source>
        <dbReference type="ARBA" id="ARBA00023118"/>
    </source>
</evidence>
<dbReference type="GO" id="GO:0016787">
    <property type="term" value="F:hydrolase activity"/>
    <property type="evidence" value="ECO:0007669"/>
    <property type="project" value="UniProtKB-KW"/>
</dbReference>
<evidence type="ECO:0000256" key="6">
    <source>
        <dbReference type="ARBA" id="ARBA00022801"/>
    </source>
</evidence>
<accession>A0A4R6RGE4</accession>
<dbReference type="SUPFAM" id="SSF143430">
    <property type="entry name" value="TTP0101/SSO1404-like"/>
    <property type="match status" value="1"/>
</dbReference>
<dbReference type="Proteomes" id="UP000294547">
    <property type="component" value="Unassembled WGS sequence"/>
</dbReference>
<dbReference type="NCBIfam" id="TIGR01573">
    <property type="entry name" value="cas2"/>
    <property type="match status" value="1"/>
</dbReference>
<evidence type="ECO:0000256" key="2">
    <source>
        <dbReference type="ARBA" id="ARBA00009959"/>
    </source>
</evidence>
<dbReference type="InterPro" id="IPR019199">
    <property type="entry name" value="Virulence_VapD/CRISPR_Cas2"/>
</dbReference>
<evidence type="ECO:0000256" key="1">
    <source>
        <dbReference type="ARBA" id="ARBA00001946"/>
    </source>
</evidence>
<gene>
    <name evidence="9" type="primary">cas2</name>
    <name evidence="10" type="ORF">EDD54_2266</name>
</gene>
<evidence type="ECO:0000256" key="9">
    <source>
        <dbReference type="HAMAP-Rule" id="MF_01471"/>
    </source>
</evidence>
<keyword evidence="7 9" id="KW-0460">Magnesium</keyword>
<dbReference type="AlphaFoldDB" id="A0A4R6RGE4"/>
<evidence type="ECO:0000256" key="3">
    <source>
        <dbReference type="ARBA" id="ARBA00022722"/>
    </source>
</evidence>
<keyword evidence="8 9" id="KW-0051">Antiviral defense</keyword>
<dbReference type="HAMAP" id="MF_01471">
    <property type="entry name" value="Cas2"/>
    <property type="match status" value="1"/>
</dbReference>
<keyword evidence="6 9" id="KW-0378">Hydrolase</keyword>
<evidence type="ECO:0000256" key="4">
    <source>
        <dbReference type="ARBA" id="ARBA00022723"/>
    </source>
</evidence>
<dbReference type="EC" id="3.1.-.-" evidence="9"/>
<evidence type="ECO:0000313" key="10">
    <source>
        <dbReference type="EMBL" id="TDP85413.1"/>
    </source>
</evidence>
<dbReference type="InterPro" id="IPR021127">
    <property type="entry name" value="CRISPR_associated_Cas2"/>
</dbReference>
<dbReference type="CDD" id="cd09725">
    <property type="entry name" value="Cas2_I_II_III"/>
    <property type="match status" value="1"/>
</dbReference>
<keyword evidence="5 9" id="KW-0255">Endonuclease</keyword>
<comment type="subunit">
    <text evidence="9">Homodimer, forms a heterotetramer with a Cas1 homodimer.</text>
</comment>
<protein>
    <recommendedName>
        <fullName evidence="9">CRISPR-associated endoribonuclease Cas2</fullName>
        <ecNumber evidence="9">3.1.-.-</ecNumber>
    </recommendedName>
</protein>
<dbReference type="GO" id="GO:0046872">
    <property type="term" value="F:metal ion binding"/>
    <property type="evidence" value="ECO:0007669"/>
    <property type="project" value="UniProtKB-UniRule"/>
</dbReference>
<comment type="cofactor">
    <cofactor evidence="1 9">
        <name>Mg(2+)</name>
        <dbReference type="ChEBI" id="CHEBI:18420"/>
    </cofactor>
</comment>
<dbReference type="EMBL" id="SNXY01000007">
    <property type="protein sequence ID" value="TDP85413.1"/>
    <property type="molecule type" value="Genomic_DNA"/>
</dbReference>
<keyword evidence="4 9" id="KW-0479">Metal-binding</keyword>
<sequence>MPATPAPARRSNAEHAYVVTYDIADPKRWRRVFKIMKGYGRWLQLSVFHCRLDGGRRIEMAAALEASIDHGSDHVLILDLGPADDVDLQVESLGKSFAPIVREAVVI</sequence>
<comment type="similarity">
    <text evidence="2 9">Belongs to the CRISPR-associated endoribonuclease Cas2 protein family.</text>
</comment>
<dbReference type="PANTHER" id="PTHR34405">
    <property type="entry name" value="CRISPR-ASSOCIATED ENDORIBONUCLEASE CAS2"/>
    <property type="match status" value="1"/>
</dbReference>